<dbReference type="InterPro" id="IPR000551">
    <property type="entry name" value="MerR-type_HTH_dom"/>
</dbReference>
<dbReference type="SUPFAM" id="SSF46955">
    <property type="entry name" value="Putative DNA-binding domain"/>
    <property type="match status" value="1"/>
</dbReference>
<dbReference type="AlphaFoldDB" id="A0A3B0QX71"/>
<evidence type="ECO:0000313" key="3">
    <source>
        <dbReference type="EMBL" id="VAV84902.1"/>
    </source>
</evidence>
<dbReference type="InterPro" id="IPR047057">
    <property type="entry name" value="MerR_fam"/>
</dbReference>
<dbReference type="PROSITE" id="PS50937">
    <property type="entry name" value="HTH_MERR_2"/>
    <property type="match status" value="1"/>
</dbReference>
<dbReference type="PANTHER" id="PTHR30204:SF15">
    <property type="entry name" value="BLL5018 PROTEIN"/>
    <property type="match status" value="1"/>
</dbReference>
<feature type="domain" description="HTH merR-type" evidence="2">
    <location>
        <begin position="13"/>
        <end position="83"/>
    </location>
</feature>
<dbReference type="Pfam" id="PF13411">
    <property type="entry name" value="MerR_1"/>
    <property type="match status" value="1"/>
</dbReference>
<evidence type="ECO:0000259" key="2">
    <source>
        <dbReference type="PROSITE" id="PS50937"/>
    </source>
</evidence>
<dbReference type="SMART" id="SM00422">
    <property type="entry name" value="HTH_MERR"/>
    <property type="match status" value="1"/>
</dbReference>
<dbReference type="PANTHER" id="PTHR30204">
    <property type="entry name" value="REDOX-CYCLING DRUG-SENSING TRANSCRIPTIONAL ACTIVATOR SOXR"/>
    <property type="match status" value="1"/>
</dbReference>
<evidence type="ECO:0000256" key="1">
    <source>
        <dbReference type="ARBA" id="ARBA00023125"/>
    </source>
</evidence>
<dbReference type="CDD" id="cd04765">
    <property type="entry name" value="HTH_MlrA-like_sg2"/>
    <property type="match status" value="1"/>
</dbReference>
<organism evidence="3">
    <name type="scientific">hydrothermal vent metagenome</name>
    <dbReference type="NCBI Taxonomy" id="652676"/>
    <lineage>
        <taxon>unclassified sequences</taxon>
        <taxon>metagenomes</taxon>
        <taxon>ecological metagenomes</taxon>
    </lineage>
</organism>
<dbReference type="GO" id="GO:0003677">
    <property type="term" value="F:DNA binding"/>
    <property type="evidence" value="ECO:0007669"/>
    <property type="project" value="UniProtKB-KW"/>
</dbReference>
<accession>A0A3B0QX71</accession>
<dbReference type="EMBL" id="UOEA01000077">
    <property type="protein sequence ID" value="VAV84902.1"/>
    <property type="molecule type" value="Genomic_DNA"/>
</dbReference>
<gene>
    <name evidence="3" type="ORF">MNBD_DELTA01-839</name>
</gene>
<dbReference type="InterPro" id="IPR009061">
    <property type="entry name" value="DNA-bd_dom_put_sf"/>
</dbReference>
<dbReference type="GO" id="GO:0003700">
    <property type="term" value="F:DNA-binding transcription factor activity"/>
    <property type="evidence" value="ECO:0007669"/>
    <property type="project" value="InterPro"/>
</dbReference>
<keyword evidence="1" id="KW-0238">DNA-binding</keyword>
<proteinExistence type="predicted"/>
<protein>
    <submittedName>
        <fullName evidence="3">Transcriptional regulator PA2737, MerR family</fullName>
    </submittedName>
</protein>
<reference evidence="3" key="1">
    <citation type="submission" date="2018-06" db="EMBL/GenBank/DDBJ databases">
        <authorList>
            <person name="Zhirakovskaya E."/>
        </authorList>
    </citation>
    <scope>NUCLEOTIDE SEQUENCE</scope>
</reference>
<name>A0A3B0QX71_9ZZZZ</name>
<dbReference type="Gene3D" id="1.10.1660.10">
    <property type="match status" value="1"/>
</dbReference>
<sequence length="125" mass="14751">MVKAGPEIPDKLYFKIGEVARITKVKPYILRYWESEFKIIKPQKSQGNQRVYRKKDVELIVFIKNLLYKEKFTLDGAKKRVREFKKEEKAAGKKSQMALPFTEKKLQSEMRSIRKELASVLKILT</sequence>